<organism evidence="2">
    <name type="scientific">Paenibacillus sp. AN1007</name>
    <dbReference type="NCBI Taxonomy" id="3151385"/>
    <lineage>
        <taxon>Bacteria</taxon>
        <taxon>Bacillati</taxon>
        <taxon>Bacillota</taxon>
        <taxon>Bacilli</taxon>
        <taxon>Bacillales</taxon>
        <taxon>Paenibacillaceae</taxon>
        <taxon>Paenibacillus</taxon>
    </lineage>
</organism>
<reference evidence="2" key="1">
    <citation type="submission" date="2024-05" db="EMBL/GenBank/DDBJ databases">
        <title>Draft genome assemblies of 36 bacteria isolated from hibernating arctic ground squirrels.</title>
        <authorList>
            <person name="McKee H."/>
            <person name="Mullen L."/>
            <person name="Drown D.M."/>
            <person name="Duddleston K.N."/>
        </authorList>
    </citation>
    <scope>NUCLEOTIDE SEQUENCE</scope>
    <source>
        <strain evidence="2">AN1007</strain>
    </source>
</reference>
<feature type="chain" id="PRO_5043493538" evidence="1">
    <location>
        <begin position="23"/>
        <end position="254"/>
    </location>
</feature>
<dbReference type="RefSeq" id="WP_366294960.1">
    <property type="nucleotide sequence ID" value="NZ_CP159992.1"/>
</dbReference>
<evidence type="ECO:0000256" key="1">
    <source>
        <dbReference type="SAM" id="SignalP"/>
    </source>
</evidence>
<dbReference type="AlphaFoldDB" id="A0AAU8NK51"/>
<keyword evidence="1" id="KW-0732">Signal</keyword>
<name>A0AAU8NK51_9BACL</name>
<evidence type="ECO:0000313" key="2">
    <source>
        <dbReference type="EMBL" id="XCP96457.1"/>
    </source>
</evidence>
<sequence>MFIIQLMVVLAMLSGQGSSSYAASPHMEIKSLQPQTASSELIMESGLKPFRAERDFKNLDPFEQAAKNLRDKRYDSYSNSSPLPSKVGDTGPFPYGGQVKLLRTLPLDQTISFGPLEVYLYNVQILEASEIPEDTQKDISTLNQEKIGSTITFIRVLYSVENTTDRNIGFYGLNSVHPNVGNPISSDRNFLRDSYVYHQYDGVVIDNFENGFIYTDDPDKLESIQLVFNKIYDYDTGETIVEPTSLTIPFNAQK</sequence>
<feature type="signal peptide" evidence="1">
    <location>
        <begin position="1"/>
        <end position="22"/>
    </location>
</feature>
<proteinExistence type="predicted"/>
<protein>
    <submittedName>
        <fullName evidence="2">Uncharacterized protein</fullName>
    </submittedName>
</protein>
<gene>
    <name evidence="2" type="ORF">ABXS70_07070</name>
</gene>
<accession>A0AAU8NK51</accession>
<dbReference type="EMBL" id="CP159992">
    <property type="protein sequence ID" value="XCP96457.1"/>
    <property type="molecule type" value="Genomic_DNA"/>
</dbReference>